<dbReference type="PIRSF" id="PIRSF001227">
    <property type="entry name" value="Pen_acylase"/>
    <property type="match status" value="1"/>
</dbReference>
<dbReference type="CDD" id="cd03747">
    <property type="entry name" value="Ntn_PGA_like"/>
    <property type="match status" value="1"/>
</dbReference>
<dbReference type="Gene3D" id="1.10.439.10">
    <property type="entry name" value="Penicillin Amidohydrolase, domain 1"/>
    <property type="match status" value="1"/>
</dbReference>
<feature type="binding site" evidence="5">
    <location>
        <position position="218"/>
    </location>
    <ligand>
        <name>Ca(2+)</name>
        <dbReference type="ChEBI" id="CHEBI:29108"/>
    </ligand>
</feature>
<keyword evidence="6" id="KW-1133">Transmembrane helix</keyword>
<dbReference type="Gene3D" id="1.10.1400.10">
    <property type="match status" value="1"/>
</dbReference>
<keyword evidence="3" id="KW-0865">Zymogen</keyword>
<evidence type="ECO:0000313" key="7">
    <source>
        <dbReference type="EMBL" id="WTY97269.1"/>
    </source>
</evidence>
<comment type="similarity">
    <text evidence="1">Belongs to the peptidase S45 family.</text>
</comment>
<name>A0AAU3GVS7_9ACTN</name>
<feature type="transmembrane region" description="Helical" evidence="6">
    <location>
        <begin position="25"/>
        <end position="48"/>
    </location>
</feature>
<dbReference type="PANTHER" id="PTHR34218">
    <property type="entry name" value="PEPTIDASE S45 PENICILLIN AMIDASE"/>
    <property type="match status" value="1"/>
</dbReference>
<keyword evidence="2" id="KW-0378">Hydrolase</keyword>
<dbReference type="Gene3D" id="3.60.20.10">
    <property type="entry name" value="Glutamine Phosphoribosylpyrophosphate, subunit 1, domain 1"/>
    <property type="match status" value="1"/>
</dbReference>
<keyword evidence="6" id="KW-0472">Membrane</keyword>
<dbReference type="InterPro" id="IPR029055">
    <property type="entry name" value="Ntn_hydrolases_N"/>
</dbReference>
<keyword evidence="5" id="KW-0106">Calcium</keyword>
<organism evidence="7">
    <name type="scientific">Streptomyces sp. NBC_01401</name>
    <dbReference type="NCBI Taxonomy" id="2903854"/>
    <lineage>
        <taxon>Bacteria</taxon>
        <taxon>Bacillati</taxon>
        <taxon>Actinomycetota</taxon>
        <taxon>Actinomycetes</taxon>
        <taxon>Kitasatosporales</taxon>
        <taxon>Streptomycetaceae</taxon>
        <taxon>Streptomyces</taxon>
    </lineage>
</organism>
<dbReference type="GO" id="GO:0016811">
    <property type="term" value="F:hydrolase activity, acting on carbon-nitrogen (but not peptide) bonds, in linear amides"/>
    <property type="evidence" value="ECO:0007669"/>
    <property type="project" value="InterPro"/>
</dbReference>
<dbReference type="Pfam" id="PF01804">
    <property type="entry name" value="Penicil_amidase"/>
    <property type="match status" value="1"/>
</dbReference>
<evidence type="ECO:0000256" key="1">
    <source>
        <dbReference type="ARBA" id="ARBA00006586"/>
    </source>
</evidence>
<feature type="binding site" evidence="5">
    <location>
        <position position="388"/>
    </location>
    <ligand>
        <name>Ca(2+)</name>
        <dbReference type="ChEBI" id="CHEBI:29108"/>
    </ligand>
</feature>
<gene>
    <name evidence="7" type="ORF">OG626_21390</name>
</gene>
<dbReference type="InterPro" id="IPR023343">
    <property type="entry name" value="Penicillin_amidase_dom1"/>
</dbReference>
<feature type="active site" description="Nucleophile" evidence="4">
    <location>
        <position position="310"/>
    </location>
</feature>
<dbReference type="Gene3D" id="2.30.120.10">
    <property type="match status" value="1"/>
</dbReference>
<dbReference type="SUPFAM" id="SSF56235">
    <property type="entry name" value="N-terminal nucleophile aminohydrolases (Ntn hydrolases)"/>
    <property type="match status" value="1"/>
</dbReference>
<dbReference type="AlphaFoldDB" id="A0AAU3GVS7"/>
<evidence type="ECO:0000256" key="3">
    <source>
        <dbReference type="ARBA" id="ARBA00023145"/>
    </source>
</evidence>
<dbReference type="InterPro" id="IPR043146">
    <property type="entry name" value="Penicillin_amidase_N_B-knob"/>
</dbReference>
<dbReference type="InterPro" id="IPR002692">
    <property type="entry name" value="S45"/>
</dbReference>
<feature type="binding site" evidence="5">
    <location>
        <position position="391"/>
    </location>
    <ligand>
        <name>Ca(2+)</name>
        <dbReference type="ChEBI" id="CHEBI:29108"/>
    </ligand>
</feature>
<proteinExistence type="inferred from homology"/>
<evidence type="ECO:0000256" key="6">
    <source>
        <dbReference type="SAM" id="Phobius"/>
    </source>
</evidence>
<dbReference type="GO" id="GO:0017000">
    <property type="term" value="P:antibiotic biosynthetic process"/>
    <property type="evidence" value="ECO:0007669"/>
    <property type="project" value="InterPro"/>
</dbReference>
<dbReference type="InterPro" id="IPR043147">
    <property type="entry name" value="Penicillin_amidase_A-knob"/>
</dbReference>
<dbReference type="InterPro" id="IPR014395">
    <property type="entry name" value="Pen/GL7ACA/AHL_acylase"/>
</dbReference>
<evidence type="ECO:0000256" key="5">
    <source>
        <dbReference type="PIRSR" id="PIRSR001227-2"/>
    </source>
</evidence>
<dbReference type="EMBL" id="CP109535">
    <property type="protein sequence ID" value="WTY97269.1"/>
    <property type="molecule type" value="Genomic_DNA"/>
</dbReference>
<accession>A0AAU3GVS7</accession>
<reference evidence="7" key="1">
    <citation type="submission" date="2022-10" db="EMBL/GenBank/DDBJ databases">
        <title>The complete genomes of actinobacterial strains from the NBC collection.</title>
        <authorList>
            <person name="Joergensen T.S."/>
            <person name="Alvarez Arevalo M."/>
            <person name="Sterndorff E.B."/>
            <person name="Faurdal D."/>
            <person name="Vuksanovic O."/>
            <person name="Mourched A.-S."/>
            <person name="Charusanti P."/>
            <person name="Shaw S."/>
            <person name="Blin K."/>
            <person name="Weber T."/>
        </authorList>
    </citation>
    <scope>NUCLEOTIDE SEQUENCE</scope>
    <source>
        <strain evidence="7">NBC_01401</strain>
    </source>
</reference>
<comment type="cofactor">
    <cofactor evidence="5">
        <name>Ca(2+)</name>
        <dbReference type="ChEBI" id="CHEBI:29108"/>
    </cofactor>
    <text evidence="5">Binds 1 Ca(2+) ion per dimer.</text>
</comment>
<evidence type="ECO:0000256" key="2">
    <source>
        <dbReference type="ARBA" id="ARBA00022801"/>
    </source>
</evidence>
<dbReference type="PANTHER" id="PTHR34218:SF4">
    <property type="entry name" value="ACYL-HOMOSERINE LACTONE ACYLASE QUIP"/>
    <property type="match status" value="1"/>
</dbReference>
<evidence type="ECO:0000256" key="4">
    <source>
        <dbReference type="PIRSR" id="PIRSR001227-1"/>
    </source>
</evidence>
<dbReference type="GO" id="GO:0046872">
    <property type="term" value="F:metal ion binding"/>
    <property type="evidence" value="ECO:0007669"/>
    <property type="project" value="UniProtKB-KW"/>
</dbReference>
<sequence>MPANTTAPSGSSAAKKAGRKKGRRARLLVIVLVLALVAGVGYGAYWSVSTVRASYPQTIGSIEMKGLSGDVEVKRDDYGIPQIYADTDSDLFRAQGFVQAQDRFWEMDVRRHMTSGRLSEMFGADQVGTDSFLRTLGWRKVAQEEYDTVLDEDTKKNLQAYAAGVNAYLDGKDGKDISVEYAALGLTNDYKPTEWTPVDSVAWLKAMAWDLRGNMQDEIDRSLMTSRLSAKQIKDLYPDYPYKKNKPIVEQGGISPATGTFDPEAAPSDDIGSQTVEGATEGLNTQLSSLSDTLDEIPALLGPSGNGIGSNSWVVSGKYTTTGEPLLANDPHLAPQLPSLWYQMGLHCRQLSDSCQYDTAGYTFSGMPGVIIGHNQDIAWGFTNLGADVTDLFLEKVSADGYQYDGKTKPFTTRVETIKVAGGKSRKITIRETNNGPLVSDRDTELEKVGKKAPVTTSAPDRGEGYGVALKWTALQPGKSMDAVFELNRAKDFTSFRKAASHFEVPSQNLIYADTDGNIGYQAPGTIPVRLQGDGTTPSPGWSSKYGWEKDPIPFDELPYEYNPDRGYIVTANQAVIGDGYEHMLTKDWGYGTRSQRINDLIQTKIDGGEKISTDDMQTMQMDNQSAIAAQLVPELKKISISDKSVREAQKLLEGWDYTQESDSAAAAYFNGVWRNILKLAFGDKLPKEMRAEDDCIYVEPVAGTGPVDEQKKLVRECGQRAHDAAQPDGGDRWYEVVENILDDQDNDWWKVPAKGRETAIDNRDELFARAMKDARWELTAKLGKDITTWSWGRLHQMTLRNQTLGKEGPSLLQRALNRGPWDLGGGEAAVDATGWNAAGGYQVIWVPSMRMVVNVGHWDKSRWINLTGASGHAFSAHYTDQTGKWVDGELLNWSFGAQAVNKSTVDTLTLKKP</sequence>
<keyword evidence="5" id="KW-0479">Metal-binding</keyword>
<keyword evidence="6" id="KW-0812">Transmembrane</keyword>
<protein>
    <submittedName>
        <fullName evidence="7">Penicillin acylase family protein</fullName>
    </submittedName>
</protein>